<dbReference type="EMBL" id="JAWDJW010004730">
    <property type="protein sequence ID" value="KAK3072405.1"/>
    <property type="molecule type" value="Genomic_DNA"/>
</dbReference>
<protein>
    <submittedName>
        <fullName evidence="1">Uncharacterized protein</fullName>
    </submittedName>
</protein>
<sequence length="324" mass="36034">EKAYKRLEKMYTEVLRLHPTKPGLWVGAAQHVLDVDADMTAARSYMQRGLRFCEWKREMWVEYARLEIGYVAKIAGRRRVLGLDADRSQRGAEKATGVDSADGDVIALPSVTAEDINPRVQEGDSVDDVALQNLAATPALSGAIPIAVFDTAMDKFGNDPNLGAQFFEMFAEFDQPPSVRKILQHVLDRLESKSSKSVATLTCSFKFPLMGVEPRSADFPVQLGQSLERIKSALQQVPQSRASVAEAAILWLLPFTRQEDMDQAVRKVIIASLRQYVRALGPDTESDVARSRVQHLIDTLSRKELNLGVTLLRQIGEKALVTNR</sequence>
<evidence type="ECO:0000313" key="1">
    <source>
        <dbReference type="EMBL" id="KAK3072405.1"/>
    </source>
</evidence>
<evidence type="ECO:0000313" key="2">
    <source>
        <dbReference type="Proteomes" id="UP001186974"/>
    </source>
</evidence>
<dbReference type="Proteomes" id="UP001186974">
    <property type="component" value="Unassembled WGS sequence"/>
</dbReference>
<keyword evidence="2" id="KW-1185">Reference proteome</keyword>
<organism evidence="1 2">
    <name type="scientific">Coniosporium uncinatum</name>
    <dbReference type="NCBI Taxonomy" id="93489"/>
    <lineage>
        <taxon>Eukaryota</taxon>
        <taxon>Fungi</taxon>
        <taxon>Dikarya</taxon>
        <taxon>Ascomycota</taxon>
        <taxon>Pezizomycotina</taxon>
        <taxon>Dothideomycetes</taxon>
        <taxon>Dothideomycetes incertae sedis</taxon>
        <taxon>Coniosporium</taxon>
    </lineage>
</organism>
<comment type="caution">
    <text evidence="1">The sequence shown here is derived from an EMBL/GenBank/DDBJ whole genome shotgun (WGS) entry which is preliminary data.</text>
</comment>
<reference evidence="1" key="1">
    <citation type="submission" date="2024-09" db="EMBL/GenBank/DDBJ databases">
        <title>Black Yeasts Isolated from many extreme environments.</title>
        <authorList>
            <person name="Coleine C."/>
            <person name="Stajich J.E."/>
            <person name="Selbmann L."/>
        </authorList>
    </citation>
    <scope>NUCLEOTIDE SEQUENCE</scope>
    <source>
        <strain evidence="1">CCFEE 5737</strain>
    </source>
</reference>
<gene>
    <name evidence="1" type="ORF">LTS18_014642</name>
</gene>
<name>A0ACC3DH27_9PEZI</name>
<proteinExistence type="predicted"/>
<accession>A0ACC3DH27</accession>
<feature type="non-terminal residue" evidence="1">
    <location>
        <position position="1"/>
    </location>
</feature>